<protein>
    <submittedName>
        <fullName evidence="5">Response regulator receiver protein</fullName>
    </submittedName>
</protein>
<dbReference type="InterPro" id="IPR011006">
    <property type="entry name" value="CheY-like_superfamily"/>
</dbReference>
<evidence type="ECO:0000256" key="1">
    <source>
        <dbReference type="ARBA" id="ARBA00022553"/>
    </source>
</evidence>
<dbReference type="PANTHER" id="PTHR44591">
    <property type="entry name" value="STRESS RESPONSE REGULATOR PROTEIN 1"/>
    <property type="match status" value="1"/>
</dbReference>
<reference evidence="5" key="1">
    <citation type="submission" date="2006-10" db="EMBL/GenBank/DDBJ databases">
        <title>Complete sequence of Solibacter usitatus Ellin6076.</title>
        <authorList>
            <consortium name="US DOE Joint Genome Institute"/>
            <person name="Copeland A."/>
            <person name="Lucas S."/>
            <person name="Lapidus A."/>
            <person name="Barry K."/>
            <person name="Detter J.C."/>
            <person name="Glavina del Rio T."/>
            <person name="Hammon N."/>
            <person name="Israni S."/>
            <person name="Dalin E."/>
            <person name="Tice H."/>
            <person name="Pitluck S."/>
            <person name="Thompson L.S."/>
            <person name="Brettin T."/>
            <person name="Bruce D."/>
            <person name="Han C."/>
            <person name="Tapia R."/>
            <person name="Gilna P."/>
            <person name="Schmutz J."/>
            <person name="Larimer F."/>
            <person name="Land M."/>
            <person name="Hauser L."/>
            <person name="Kyrpides N."/>
            <person name="Mikhailova N."/>
            <person name="Janssen P.H."/>
            <person name="Kuske C.R."/>
            <person name="Richardson P."/>
        </authorList>
    </citation>
    <scope>NUCLEOTIDE SEQUENCE</scope>
    <source>
        <strain evidence="5">Ellin6076</strain>
    </source>
</reference>
<dbReference type="SUPFAM" id="SSF52172">
    <property type="entry name" value="CheY-like"/>
    <property type="match status" value="1"/>
</dbReference>
<organism evidence="5">
    <name type="scientific">Solibacter usitatus (strain Ellin6076)</name>
    <dbReference type="NCBI Taxonomy" id="234267"/>
    <lineage>
        <taxon>Bacteria</taxon>
        <taxon>Pseudomonadati</taxon>
        <taxon>Acidobacteriota</taxon>
        <taxon>Terriglobia</taxon>
        <taxon>Bryobacterales</taxon>
        <taxon>Solibacteraceae</taxon>
        <taxon>Candidatus Solibacter</taxon>
    </lineage>
</organism>
<gene>
    <name evidence="5" type="ordered locus">Acid_3193</name>
</gene>
<dbReference type="KEGG" id="sus:Acid_3193"/>
<dbReference type="EMBL" id="CP000473">
    <property type="protein sequence ID" value="ABJ84170.1"/>
    <property type="molecule type" value="Genomic_DNA"/>
</dbReference>
<dbReference type="InParanoid" id="Q022D3"/>
<dbReference type="SMART" id="SM00448">
    <property type="entry name" value="REC"/>
    <property type="match status" value="1"/>
</dbReference>
<name>Q022D3_SOLUE</name>
<feature type="region of interest" description="Disordered" evidence="3">
    <location>
        <begin position="207"/>
        <end position="237"/>
    </location>
</feature>
<feature type="modified residue" description="4-aspartylphosphate" evidence="2">
    <location>
        <position position="52"/>
    </location>
</feature>
<dbReference type="STRING" id="234267.Acid_3193"/>
<dbReference type="InterPro" id="IPR001789">
    <property type="entry name" value="Sig_transdc_resp-reg_receiver"/>
</dbReference>
<evidence type="ECO:0000256" key="3">
    <source>
        <dbReference type="SAM" id="MobiDB-lite"/>
    </source>
</evidence>
<feature type="compositionally biased region" description="Pro residues" evidence="3">
    <location>
        <begin position="212"/>
        <end position="224"/>
    </location>
</feature>
<dbReference type="AlphaFoldDB" id="Q022D3"/>
<dbReference type="HOGENOM" id="CLU_1053373_0_0_0"/>
<evidence type="ECO:0000313" key="5">
    <source>
        <dbReference type="EMBL" id="ABJ84170.1"/>
    </source>
</evidence>
<dbReference type="Gene3D" id="3.40.50.2300">
    <property type="match status" value="1"/>
</dbReference>
<accession>Q022D3</accession>
<evidence type="ECO:0000259" key="4">
    <source>
        <dbReference type="PROSITE" id="PS50110"/>
    </source>
</evidence>
<keyword evidence="1 2" id="KW-0597">Phosphoprotein</keyword>
<dbReference type="PROSITE" id="PS50110">
    <property type="entry name" value="RESPONSE_REGULATORY"/>
    <property type="match status" value="1"/>
</dbReference>
<dbReference type="InterPro" id="IPR050595">
    <property type="entry name" value="Bact_response_regulator"/>
</dbReference>
<dbReference type="CDD" id="cd00156">
    <property type="entry name" value="REC"/>
    <property type="match status" value="1"/>
</dbReference>
<evidence type="ECO:0000256" key="2">
    <source>
        <dbReference type="PROSITE-ProRule" id="PRU00169"/>
    </source>
</evidence>
<feature type="domain" description="Response regulatory" evidence="4">
    <location>
        <begin position="3"/>
        <end position="119"/>
    </location>
</feature>
<sequence>MSRILLVDDSPHAQRMGERILSEEGYEVVTVSNADSALIRLDDVDPDVVLADVVMPGRTGYEICQYLKMSPRHRHVRVILTAGVLEVLDEANAKRVESDATLRKPFEASALTAAVKPLAEAAAQDRAAGSGSKAPDRGAAPKAHAVPFVAVVDEEQVRAAVTVALDASMAAMVEEITRQVLVAIATRKPESDAAAAAIGAAAPPIASAQPVPLTPPEPPKPAAPNPATARVEPVRRVSPIRLRSGSILGLDISRPEPEPSDDSE</sequence>
<dbReference type="OrthoDB" id="119525at2"/>
<proteinExistence type="predicted"/>
<dbReference type="PANTHER" id="PTHR44591:SF3">
    <property type="entry name" value="RESPONSE REGULATORY DOMAIN-CONTAINING PROTEIN"/>
    <property type="match status" value="1"/>
</dbReference>
<dbReference type="eggNOG" id="COG3706">
    <property type="taxonomic scope" value="Bacteria"/>
</dbReference>
<dbReference type="GO" id="GO:0000160">
    <property type="term" value="P:phosphorelay signal transduction system"/>
    <property type="evidence" value="ECO:0007669"/>
    <property type="project" value="InterPro"/>
</dbReference>
<dbReference type="Pfam" id="PF00072">
    <property type="entry name" value="Response_reg"/>
    <property type="match status" value="1"/>
</dbReference>